<dbReference type="AlphaFoldDB" id="A0A3M0KPM9"/>
<dbReference type="EMBL" id="QRBI01000106">
    <property type="protein sequence ID" value="RMC13244.1"/>
    <property type="molecule type" value="Genomic_DNA"/>
</dbReference>
<evidence type="ECO:0000313" key="6">
    <source>
        <dbReference type="EMBL" id="RMC13244.1"/>
    </source>
</evidence>
<dbReference type="GO" id="GO:0046540">
    <property type="term" value="C:U4/U6 x U5 tri-snRNP complex"/>
    <property type="evidence" value="ECO:0007669"/>
    <property type="project" value="InterPro"/>
</dbReference>
<dbReference type="Pfam" id="PF09785">
    <property type="entry name" value="Prp31_C"/>
    <property type="match status" value="1"/>
</dbReference>
<keyword evidence="7" id="KW-1185">Reference proteome</keyword>
<reference evidence="6 7" key="1">
    <citation type="submission" date="2018-07" db="EMBL/GenBank/DDBJ databases">
        <title>A high quality draft genome assembly of the barn swallow (H. rustica rustica).</title>
        <authorList>
            <person name="Formenti G."/>
            <person name="Chiara M."/>
            <person name="Poveda L."/>
            <person name="Francoijs K.-J."/>
            <person name="Bonisoli-Alquati A."/>
            <person name="Canova L."/>
            <person name="Gianfranceschi L."/>
            <person name="Horner D.S."/>
            <person name="Saino N."/>
        </authorList>
    </citation>
    <scope>NUCLEOTIDE SEQUENCE [LARGE SCALE GENOMIC DNA]</scope>
    <source>
        <strain evidence="6">Chelidonia</strain>
        <tissue evidence="6">Blood</tissue>
    </source>
</reference>
<comment type="subcellular location">
    <subcellularLocation>
        <location evidence="1">Nucleus</location>
    </subcellularLocation>
</comment>
<dbReference type="GO" id="GO:0000244">
    <property type="term" value="P:spliceosomal tri-snRNP complex assembly"/>
    <property type="evidence" value="ECO:0007669"/>
    <property type="project" value="InterPro"/>
</dbReference>
<proteinExistence type="predicted"/>
<feature type="region of interest" description="Disordered" evidence="4">
    <location>
        <begin position="270"/>
        <end position="293"/>
    </location>
</feature>
<organism evidence="6 7">
    <name type="scientific">Hirundo rustica rustica</name>
    <dbReference type="NCBI Taxonomy" id="333673"/>
    <lineage>
        <taxon>Eukaryota</taxon>
        <taxon>Metazoa</taxon>
        <taxon>Chordata</taxon>
        <taxon>Craniata</taxon>
        <taxon>Vertebrata</taxon>
        <taxon>Euteleostomi</taxon>
        <taxon>Archelosauria</taxon>
        <taxon>Archosauria</taxon>
        <taxon>Dinosauria</taxon>
        <taxon>Saurischia</taxon>
        <taxon>Theropoda</taxon>
        <taxon>Coelurosauria</taxon>
        <taxon>Aves</taxon>
        <taxon>Neognathae</taxon>
        <taxon>Neoaves</taxon>
        <taxon>Telluraves</taxon>
        <taxon>Australaves</taxon>
        <taxon>Passeriformes</taxon>
        <taxon>Sylvioidea</taxon>
        <taxon>Hirundinidae</taxon>
        <taxon>Hirundo</taxon>
    </lineage>
</organism>
<evidence type="ECO:0000259" key="5">
    <source>
        <dbReference type="Pfam" id="PF09785"/>
    </source>
</evidence>
<keyword evidence="3" id="KW-0687">Ribonucleoprotein</keyword>
<feature type="domain" description="Prp31 C-terminal" evidence="5">
    <location>
        <begin position="129"/>
        <end position="256"/>
    </location>
</feature>
<feature type="region of interest" description="Disordered" evidence="4">
    <location>
        <begin position="59"/>
        <end position="80"/>
    </location>
</feature>
<dbReference type="GO" id="GO:0071011">
    <property type="term" value="C:precatalytic spliceosome"/>
    <property type="evidence" value="ECO:0007669"/>
    <property type="project" value="TreeGrafter"/>
</dbReference>
<dbReference type="InterPro" id="IPR019175">
    <property type="entry name" value="Prp31_C"/>
</dbReference>
<evidence type="ECO:0000256" key="2">
    <source>
        <dbReference type="ARBA" id="ARBA00023242"/>
    </source>
</evidence>
<sequence>MANLFYRNEHDPLLLSPAAKKALVTAAVYKAYHLKVENFPFYGQVCKLLSCQPATSSCWPPSAGHHPPSPSPPSCPTLASSTTATSASPCALEARVDSSHESQDGKVGHELKEEIGHKFDKWQEPAPVKQVKVLPALLDGQRKKRGSWQYQKMKEYLGLTEIHKQANRMSFGEIEEDTYHEDLGFSLGHLGKASSNHVRQTQVNKDTKAQTRKTQQRTLQEQSVVYKGKSMIWEHSSGTASSMAFSHLQGVKSVNPQAAKKWLRSTRNISPAWPSSSRSRVTKMGSPSPLSPLEPIYPTPNSWGAPKSPLPCVKPPSFFIRI</sequence>
<dbReference type="OrthoDB" id="4771285at2759"/>
<dbReference type="PANTHER" id="PTHR13904:SF0">
    <property type="entry name" value="U4_U6 SMALL NUCLEAR RIBONUCLEOPROTEIN PRP31"/>
    <property type="match status" value="1"/>
</dbReference>
<keyword evidence="2" id="KW-0539">Nucleus</keyword>
<dbReference type="Proteomes" id="UP000269221">
    <property type="component" value="Unassembled WGS sequence"/>
</dbReference>
<dbReference type="PANTHER" id="PTHR13904">
    <property type="entry name" value="PRE-MRNA SPLICING FACTOR PRP31"/>
    <property type="match status" value="1"/>
</dbReference>
<evidence type="ECO:0000256" key="3">
    <source>
        <dbReference type="ARBA" id="ARBA00023274"/>
    </source>
</evidence>
<evidence type="ECO:0000256" key="1">
    <source>
        <dbReference type="ARBA" id="ARBA00004123"/>
    </source>
</evidence>
<dbReference type="GO" id="GO:0005687">
    <property type="term" value="C:U4 snRNP"/>
    <property type="evidence" value="ECO:0007669"/>
    <property type="project" value="TreeGrafter"/>
</dbReference>
<dbReference type="STRING" id="333673.A0A3M0KPM9"/>
<comment type="caution">
    <text evidence="6">The sequence shown here is derived from an EMBL/GenBank/DDBJ whole genome shotgun (WGS) entry which is preliminary data.</text>
</comment>
<gene>
    <name evidence="6" type="ORF">DUI87_10778</name>
</gene>
<accession>A0A3M0KPM9</accession>
<dbReference type="InterPro" id="IPR027105">
    <property type="entry name" value="Prp31"/>
</dbReference>
<protein>
    <recommendedName>
        <fullName evidence="5">Prp31 C-terminal domain-containing protein</fullName>
    </recommendedName>
</protein>
<feature type="region of interest" description="Disordered" evidence="4">
    <location>
        <begin position="195"/>
        <end position="220"/>
    </location>
</feature>
<evidence type="ECO:0000313" key="7">
    <source>
        <dbReference type="Proteomes" id="UP000269221"/>
    </source>
</evidence>
<evidence type="ECO:0000256" key="4">
    <source>
        <dbReference type="SAM" id="MobiDB-lite"/>
    </source>
</evidence>
<feature type="compositionally biased region" description="Polar residues" evidence="4">
    <location>
        <begin position="195"/>
        <end position="204"/>
    </location>
</feature>
<name>A0A3M0KPM9_HIRRU</name>
<feature type="compositionally biased region" description="Polar residues" evidence="4">
    <location>
        <begin position="270"/>
        <end position="279"/>
    </location>
</feature>